<sequence length="345" mass="38549">MTAMANTIHSFSAGGFRSLFLLVFLLQTFLVGASPTVLAERNLVKRVKIKTPVFGQDYNGRVDKGKYLLNLLSLREEDAAEANDGVSVASPFQNPTDVTDNGWDPSFYTNEQFDFEPSYGNHLDKAFADKDFPVDPTEPLFSIYRHSRTFVQNGVEQEGSSLNSALIPPTRSVYANILFPSSGAFLFDNNLSPKENQKETGEGVVPDLNTLSDIAYFQWQAACKLVNAKPKGLKVIYKYYVVHQKSFDTITDVMRTAGIVTVPNWDDKVVFSMDEEGGQAILGTVSGSTVAWMLIQRKEDLGLKTIKEVAVFSTQRDRQKRKFDAYGKEDVMLSLRFILQDVSDN</sequence>
<comment type="caution">
    <text evidence="2">The sequence shown here is derived from an EMBL/GenBank/DDBJ whole genome shotgun (WGS) entry which is preliminary data.</text>
</comment>
<dbReference type="AlphaFoldDB" id="A0A4U6XI81"/>
<name>A0A4U6XI81_9PEZI</name>
<dbReference type="OrthoDB" id="5337308at2759"/>
<gene>
    <name evidence="2" type="ORF">CTA1_6915</name>
</gene>
<feature type="chain" id="PRO_5020740119" evidence="1">
    <location>
        <begin position="34"/>
        <end position="345"/>
    </location>
</feature>
<evidence type="ECO:0000313" key="2">
    <source>
        <dbReference type="EMBL" id="TKW55491.1"/>
    </source>
</evidence>
<evidence type="ECO:0000313" key="3">
    <source>
        <dbReference type="Proteomes" id="UP000310108"/>
    </source>
</evidence>
<feature type="signal peptide" evidence="1">
    <location>
        <begin position="1"/>
        <end position="33"/>
    </location>
</feature>
<evidence type="ECO:0000256" key="1">
    <source>
        <dbReference type="SAM" id="SignalP"/>
    </source>
</evidence>
<proteinExistence type="predicted"/>
<dbReference type="STRING" id="1306861.A0A4U6XI81"/>
<dbReference type="Proteomes" id="UP000310108">
    <property type="component" value="Unassembled WGS sequence"/>
</dbReference>
<accession>A0A4U6XI81</accession>
<dbReference type="EMBL" id="PJEX01000097">
    <property type="protein sequence ID" value="TKW55491.1"/>
    <property type="molecule type" value="Genomic_DNA"/>
</dbReference>
<protein>
    <submittedName>
        <fullName evidence="2">Uncharacterized protein</fullName>
    </submittedName>
</protein>
<keyword evidence="3" id="KW-1185">Reference proteome</keyword>
<keyword evidence="1" id="KW-0732">Signal</keyword>
<reference evidence="2 3" key="1">
    <citation type="journal article" date="2019" name="PLoS ONE">
        <title>Comparative genome analysis indicates high evolutionary potential of pathogenicity genes in Colletotrichum tanaceti.</title>
        <authorList>
            <person name="Lelwala R.V."/>
            <person name="Korhonen P.K."/>
            <person name="Young N.D."/>
            <person name="Scott J.B."/>
            <person name="Ades P.A."/>
            <person name="Gasser R.B."/>
            <person name="Taylor P.W.J."/>
        </authorList>
    </citation>
    <scope>NUCLEOTIDE SEQUENCE [LARGE SCALE GENOMIC DNA]</scope>
    <source>
        <strain evidence="2">BRIP57314</strain>
    </source>
</reference>
<organism evidence="2 3">
    <name type="scientific">Colletotrichum tanaceti</name>
    <dbReference type="NCBI Taxonomy" id="1306861"/>
    <lineage>
        <taxon>Eukaryota</taxon>
        <taxon>Fungi</taxon>
        <taxon>Dikarya</taxon>
        <taxon>Ascomycota</taxon>
        <taxon>Pezizomycotina</taxon>
        <taxon>Sordariomycetes</taxon>
        <taxon>Hypocreomycetidae</taxon>
        <taxon>Glomerellales</taxon>
        <taxon>Glomerellaceae</taxon>
        <taxon>Colletotrichum</taxon>
        <taxon>Colletotrichum destructivum species complex</taxon>
    </lineage>
</organism>